<dbReference type="Proteomes" id="UP001060336">
    <property type="component" value="Chromosome"/>
</dbReference>
<proteinExistence type="predicted"/>
<reference evidence="1" key="1">
    <citation type="submission" date="2022-08" db="EMBL/GenBank/DDBJ databases">
        <title>Nisaea acidiphila sp. nov., isolated from a marine algal debris and emended description of the genus Nisaea Urios et al. 2008.</title>
        <authorList>
            <person name="Kwon K."/>
        </authorList>
    </citation>
    <scope>NUCLEOTIDE SEQUENCE</scope>
    <source>
        <strain evidence="1">MEBiC11861</strain>
    </source>
</reference>
<keyword evidence="2" id="KW-1185">Reference proteome</keyword>
<gene>
    <name evidence="1" type="ORF">NUH88_07715</name>
</gene>
<accession>A0A9J7AW42</accession>
<dbReference type="AlphaFoldDB" id="A0A9J7AW42"/>
<protein>
    <submittedName>
        <fullName evidence="1">Uncharacterized protein</fullName>
    </submittedName>
</protein>
<dbReference type="EMBL" id="CP102480">
    <property type="protein sequence ID" value="UUX51575.1"/>
    <property type="molecule type" value="Genomic_DNA"/>
</dbReference>
<evidence type="ECO:0000313" key="2">
    <source>
        <dbReference type="Proteomes" id="UP001060336"/>
    </source>
</evidence>
<dbReference type="KEGG" id="naci:NUH88_07715"/>
<name>A0A9J7AW42_9PROT</name>
<organism evidence="1 2">
    <name type="scientific">Nisaea acidiphila</name>
    <dbReference type="NCBI Taxonomy" id="1862145"/>
    <lineage>
        <taxon>Bacteria</taxon>
        <taxon>Pseudomonadati</taxon>
        <taxon>Pseudomonadota</taxon>
        <taxon>Alphaproteobacteria</taxon>
        <taxon>Rhodospirillales</taxon>
        <taxon>Thalassobaculaceae</taxon>
        <taxon>Nisaea</taxon>
    </lineage>
</organism>
<evidence type="ECO:0000313" key="1">
    <source>
        <dbReference type="EMBL" id="UUX51575.1"/>
    </source>
</evidence>
<sequence>MADHGFSVTLSELDPTTRLQREPAEELKKHLSQSVSLFDRYLLRDHPARSDWRCRQWVPELAPGTYAVTSLNERLLIGNPRPGVSPLVSLITTVGMAAISQAQKDQIAFADEDGKIQPSAPEFTISSGEVVYLGTIAFEADLRQRQKPVRDNAGYWDGQQTESVIDRRFYVTYAPPGAEMAEVNSHITEALKANTSRSLAALEGRQLLLEDFPEIKPEDRM</sequence>
<dbReference type="RefSeq" id="WP_257771151.1">
    <property type="nucleotide sequence ID" value="NZ_CP102480.1"/>
</dbReference>